<dbReference type="SUPFAM" id="SSF50249">
    <property type="entry name" value="Nucleic acid-binding proteins"/>
    <property type="match status" value="1"/>
</dbReference>
<protein>
    <submittedName>
        <fullName evidence="3">Conserved protein</fullName>
    </submittedName>
</protein>
<gene>
    <name evidence="3" type="ORF">M2A_2768</name>
</gene>
<dbReference type="AlphaFoldDB" id="A0A081BE01"/>
<dbReference type="RefSeq" id="WP_045448689.1">
    <property type="nucleotide sequence ID" value="NZ_BBIO01000017.1"/>
</dbReference>
<name>A0A081BE01_9HYPH</name>
<evidence type="ECO:0000313" key="4">
    <source>
        <dbReference type="Proteomes" id="UP000028702"/>
    </source>
</evidence>
<proteinExistence type="predicted"/>
<accession>A0A081BE01</accession>
<dbReference type="STRING" id="1333998.M2A_2768"/>
<keyword evidence="4" id="KW-1185">Reference proteome</keyword>
<dbReference type="Pfam" id="PF01796">
    <property type="entry name" value="OB_ChsH2_C"/>
    <property type="match status" value="1"/>
</dbReference>
<reference evidence="3 4" key="1">
    <citation type="submission" date="2014-07" db="EMBL/GenBank/DDBJ databases">
        <title>Tepidicaulis marinum gen. nov., sp. nov., a novel marine bacterium denitrifying nitrate to nitrous oxide strictly under microaerobic conditions.</title>
        <authorList>
            <person name="Takeuchi M."/>
            <person name="Yamagishi T."/>
            <person name="Kamagata Y."/>
            <person name="Oshima K."/>
            <person name="Hattori M."/>
            <person name="Katayama T."/>
            <person name="Hanada S."/>
            <person name="Tamaki H."/>
            <person name="Marumo K."/>
            <person name="Maeda H."/>
            <person name="Nedachi M."/>
            <person name="Iwasaki W."/>
            <person name="Suwa Y."/>
            <person name="Sakata S."/>
        </authorList>
    </citation>
    <scope>NUCLEOTIDE SEQUENCE [LARGE SCALE GENOMIC DNA]</scope>
    <source>
        <strain evidence="3 4">MA2</strain>
    </source>
</reference>
<organism evidence="3 4">
    <name type="scientific">Tepidicaulis marinus</name>
    <dbReference type="NCBI Taxonomy" id="1333998"/>
    <lineage>
        <taxon>Bacteria</taxon>
        <taxon>Pseudomonadati</taxon>
        <taxon>Pseudomonadota</taxon>
        <taxon>Alphaproteobacteria</taxon>
        <taxon>Hyphomicrobiales</taxon>
        <taxon>Parvibaculaceae</taxon>
        <taxon>Tepidicaulis</taxon>
    </lineage>
</organism>
<dbReference type="EMBL" id="BBIO01000017">
    <property type="protein sequence ID" value="GAK46269.1"/>
    <property type="molecule type" value="Genomic_DNA"/>
</dbReference>
<feature type="domain" description="ChsH2 rubredoxin-like zinc ribbon" evidence="2">
    <location>
        <begin position="21"/>
        <end position="55"/>
    </location>
</feature>
<sequence>MSTEQKNKINLVANSESKPYWEGAAKGQLLIRTCNACGKAHYYPRTICPHCFSEDTAFVEASGNGVIYSYSVTRQAKPPYVIAYVTLDEGVSMLTNIVDCEIDKISIGQKVKVKFNEAEDGYALPVFTSA</sequence>
<dbReference type="InterPro" id="IPR012340">
    <property type="entry name" value="NA-bd_OB-fold"/>
</dbReference>
<dbReference type="PANTHER" id="PTHR34075">
    <property type="entry name" value="BLR3430 PROTEIN"/>
    <property type="match status" value="1"/>
</dbReference>
<dbReference type="InterPro" id="IPR002878">
    <property type="entry name" value="ChsH2_C"/>
</dbReference>
<comment type="caution">
    <text evidence="3">The sequence shown here is derived from an EMBL/GenBank/DDBJ whole genome shotgun (WGS) entry which is preliminary data.</text>
</comment>
<dbReference type="InterPro" id="IPR052513">
    <property type="entry name" value="Thioester_dehydratase-like"/>
</dbReference>
<feature type="domain" description="ChsH2 C-terminal OB-fold" evidence="1">
    <location>
        <begin position="59"/>
        <end position="115"/>
    </location>
</feature>
<evidence type="ECO:0000313" key="3">
    <source>
        <dbReference type="EMBL" id="GAK46269.1"/>
    </source>
</evidence>
<dbReference type="Gene3D" id="6.10.30.10">
    <property type="match status" value="1"/>
</dbReference>
<dbReference type="PANTHER" id="PTHR34075:SF5">
    <property type="entry name" value="BLR3430 PROTEIN"/>
    <property type="match status" value="1"/>
</dbReference>
<dbReference type="InterPro" id="IPR022002">
    <property type="entry name" value="ChsH2_Znr"/>
</dbReference>
<evidence type="ECO:0000259" key="2">
    <source>
        <dbReference type="Pfam" id="PF12172"/>
    </source>
</evidence>
<evidence type="ECO:0000259" key="1">
    <source>
        <dbReference type="Pfam" id="PF01796"/>
    </source>
</evidence>
<dbReference type="Proteomes" id="UP000028702">
    <property type="component" value="Unassembled WGS sequence"/>
</dbReference>
<dbReference type="eggNOG" id="COG1545">
    <property type="taxonomic scope" value="Bacteria"/>
</dbReference>
<dbReference type="Pfam" id="PF12172">
    <property type="entry name" value="zf-ChsH2"/>
    <property type="match status" value="1"/>
</dbReference>